<dbReference type="AlphaFoldDB" id="A0A6P4FCZ0"/>
<evidence type="ECO:0000313" key="3">
    <source>
        <dbReference type="Proteomes" id="UP001652680"/>
    </source>
</evidence>
<proteinExistence type="predicted"/>
<feature type="signal peptide" evidence="1">
    <location>
        <begin position="1"/>
        <end position="24"/>
    </location>
</feature>
<evidence type="ECO:0000313" key="4">
    <source>
        <dbReference type="RefSeq" id="XP_016983386.1"/>
    </source>
</evidence>
<keyword evidence="1" id="KW-0732">Signal</keyword>
<reference evidence="3" key="1">
    <citation type="journal article" date="2021" name="Elife">
        <title>Highly contiguous assemblies of 101 drosophilid genomes.</title>
        <authorList>
            <person name="Kim B.Y."/>
            <person name="Wang J.R."/>
            <person name="Miller D.E."/>
            <person name="Barmina O."/>
            <person name="Delaney E."/>
            <person name="Thompson A."/>
            <person name="Comeault A.A."/>
            <person name="Peede D."/>
            <person name="D'Agostino E.R."/>
            <person name="Pelaez J."/>
            <person name="Aguilar J.M."/>
            <person name="Haji D."/>
            <person name="Matsunaga T."/>
            <person name="Armstrong E.E."/>
            <person name="Zych M."/>
            <person name="Ogawa Y."/>
            <person name="Stamenkovic-Radak M."/>
            <person name="Jelic M."/>
            <person name="Veselinovic M.S."/>
            <person name="Tanaskovic M."/>
            <person name="Eric P."/>
            <person name="Gao J.J."/>
            <person name="Katoh T.K."/>
            <person name="Toda M.J."/>
            <person name="Watabe H."/>
            <person name="Watada M."/>
            <person name="Davis J.S."/>
            <person name="Moyle L.C."/>
            <person name="Manoli G."/>
            <person name="Bertolini E."/>
            <person name="Kostal V."/>
            <person name="Hawley R.S."/>
            <person name="Takahashi A."/>
            <person name="Jones C.D."/>
            <person name="Price D.K."/>
            <person name="Whiteman N."/>
            <person name="Kopp A."/>
            <person name="Matute D.R."/>
            <person name="Petrov D.A."/>
        </authorList>
    </citation>
    <scope>NUCLEOTIDE SEQUENCE [LARGE SCALE GENOMIC DNA]</scope>
</reference>
<feature type="chain" id="PRO_5028460202" evidence="1">
    <location>
        <begin position="25"/>
        <end position="123"/>
    </location>
</feature>
<evidence type="ECO:0000313" key="2">
    <source>
        <dbReference type="EnsemblMetazoa" id="XP_016983386.1"/>
    </source>
</evidence>
<sequence>MKITIATIGLFVAVLCSLQSPTVACDIKAAYDLVFNYCQTQYIFNIPLCFGLNASTSNEKFLQLLSTQYKKFCEFTIFKDLCQKCDFSSILSGNQNITAASGNLTAGAIRVLGGPDLIPGLYT</sequence>
<protein>
    <submittedName>
        <fullName evidence="4">Uncharacterized protein LOC108047634</fullName>
    </submittedName>
</protein>
<evidence type="ECO:0000256" key="1">
    <source>
        <dbReference type="SAM" id="SignalP"/>
    </source>
</evidence>
<reference evidence="4" key="2">
    <citation type="submission" date="2025-04" db="UniProtKB">
        <authorList>
            <consortium name="RefSeq"/>
        </authorList>
    </citation>
    <scope>IDENTIFICATION</scope>
</reference>
<dbReference type="OMA" id="TICAVCD"/>
<dbReference type="Proteomes" id="UP001652680">
    <property type="component" value="Unassembled WGS sequence"/>
</dbReference>
<accession>A0A6P4FCZ0</accession>
<dbReference type="OrthoDB" id="7834369at2759"/>
<reference evidence="2" key="3">
    <citation type="submission" date="2025-05" db="UniProtKB">
        <authorList>
            <consortium name="EnsemblMetazoa"/>
        </authorList>
    </citation>
    <scope>IDENTIFICATION</scope>
</reference>
<name>A0A6P4FCZ0_DRORH</name>
<dbReference type="EnsemblMetazoa" id="XM_017127897.1">
    <property type="protein sequence ID" value="XP_016983386.1"/>
    <property type="gene ID" value="LOC108047634"/>
</dbReference>
<keyword evidence="3" id="KW-1185">Reference proteome</keyword>
<organism evidence="4">
    <name type="scientific">Drosophila rhopaloa</name>
    <name type="common">Fruit fly</name>
    <dbReference type="NCBI Taxonomy" id="1041015"/>
    <lineage>
        <taxon>Eukaryota</taxon>
        <taxon>Metazoa</taxon>
        <taxon>Ecdysozoa</taxon>
        <taxon>Arthropoda</taxon>
        <taxon>Hexapoda</taxon>
        <taxon>Insecta</taxon>
        <taxon>Pterygota</taxon>
        <taxon>Neoptera</taxon>
        <taxon>Endopterygota</taxon>
        <taxon>Diptera</taxon>
        <taxon>Brachycera</taxon>
        <taxon>Muscomorpha</taxon>
        <taxon>Ephydroidea</taxon>
        <taxon>Drosophilidae</taxon>
        <taxon>Drosophila</taxon>
        <taxon>Sophophora</taxon>
    </lineage>
</organism>
<dbReference type="GeneID" id="108047634"/>
<dbReference type="RefSeq" id="XP_016983386.1">
    <property type="nucleotide sequence ID" value="XM_017127897.1"/>
</dbReference>
<gene>
    <name evidence="4" type="primary">LOC108047634</name>
    <name evidence="2" type="synonym">108047634</name>
</gene>